<evidence type="ECO:0000256" key="1">
    <source>
        <dbReference type="ARBA" id="ARBA00004496"/>
    </source>
</evidence>
<evidence type="ECO:0000256" key="8">
    <source>
        <dbReference type="PROSITE-ProRule" id="PRU00855"/>
    </source>
</evidence>
<evidence type="ECO:0000256" key="9">
    <source>
        <dbReference type="SAM" id="MobiDB-lite"/>
    </source>
</evidence>
<keyword evidence="6 8" id="KW-0810">Translation regulation</keyword>
<gene>
    <name evidence="11" type="ORF">IRJ41_013907</name>
</gene>
<dbReference type="PROSITE" id="PS51522">
    <property type="entry name" value="ZF_NANOS"/>
    <property type="match status" value="1"/>
</dbReference>
<dbReference type="AlphaFoldDB" id="A0A9W7X0E7"/>
<name>A0A9W7X0E7_TRIRA</name>
<dbReference type="OrthoDB" id="5864971at2759"/>
<dbReference type="GO" id="GO:0003723">
    <property type="term" value="F:RNA binding"/>
    <property type="evidence" value="ECO:0007669"/>
    <property type="project" value="UniProtKB-UniRule"/>
</dbReference>
<evidence type="ECO:0000256" key="5">
    <source>
        <dbReference type="ARBA" id="ARBA00022833"/>
    </source>
</evidence>
<comment type="similarity">
    <text evidence="8">Belongs to the nanos family.</text>
</comment>
<accession>A0A9W7X0E7</accession>
<dbReference type="InterPro" id="IPR024161">
    <property type="entry name" value="Znf_nanos-typ"/>
</dbReference>
<evidence type="ECO:0000256" key="3">
    <source>
        <dbReference type="ARBA" id="ARBA00022723"/>
    </source>
</evidence>
<keyword evidence="7 8" id="KW-0694">RNA-binding</keyword>
<dbReference type="InterPro" id="IPR008705">
    <property type="entry name" value="Nanos/Xcar2"/>
</dbReference>
<dbReference type="Pfam" id="PF05741">
    <property type="entry name" value="zf-nanos"/>
    <property type="match status" value="1"/>
</dbReference>
<dbReference type="Gene3D" id="4.10.60.30">
    <property type="entry name" value="Nanos, RNA-binding domain"/>
    <property type="match status" value="1"/>
</dbReference>
<evidence type="ECO:0000256" key="7">
    <source>
        <dbReference type="ARBA" id="ARBA00022884"/>
    </source>
</evidence>
<dbReference type="PANTHER" id="PTHR12887">
    <property type="entry name" value="NANOS PROTEIN"/>
    <property type="match status" value="1"/>
</dbReference>
<sequence length="151" mass="16884">MESRKPYFQPWRDYMGLADMVKAMQRAPALSHSSDGRESHSEDDKNEHAAAVKTPGGPTRAHAAPVRERKNAEPVSSKSERKFCSFCKHNGESEVVFTAHHLKDCNGDVVCPYLKQYVCPQCGATGAKAHTKRFCPFVDETYSSVYAKTSW</sequence>
<evidence type="ECO:0000256" key="2">
    <source>
        <dbReference type="ARBA" id="ARBA00022490"/>
    </source>
</evidence>
<evidence type="ECO:0000259" key="10">
    <source>
        <dbReference type="PROSITE" id="PS51522"/>
    </source>
</evidence>
<dbReference type="EMBL" id="JAFHDT010000004">
    <property type="protein sequence ID" value="KAI7811381.1"/>
    <property type="molecule type" value="Genomic_DNA"/>
</dbReference>
<dbReference type="Proteomes" id="UP001059041">
    <property type="component" value="Linkage Group LG4"/>
</dbReference>
<keyword evidence="3" id="KW-0479">Metal-binding</keyword>
<feature type="region of interest" description="Disordered" evidence="9">
    <location>
        <begin position="25"/>
        <end position="80"/>
    </location>
</feature>
<reference evidence="11" key="1">
    <citation type="submission" date="2021-02" db="EMBL/GenBank/DDBJ databases">
        <title>Comparative genomics reveals that relaxation of natural selection precedes convergent phenotypic evolution of cavefish.</title>
        <authorList>
            <person name="Peng Z."/>
        </authorList>
    </citation>
    <scope>NUCLEOTIDE SEQUENCE</scope>
    <source>
        <tissue evidence="11">Muscle</tissue>
    </source>
</reference>
<keyword evidence="5" id="KW-0862">Zinc</keyword>
<evidence type="ECO:0000313" key="11">
    <source>
        <dbReference type="EMBL" id="KAI7811381.1"/>
    </source>
</evidence>
<comment type="caution">
    <text evidence="11">The sequence shown here is derived from an EMBL/GenBank/DDBJ whole genome shotgun (WGS) entry which is preliminary data.</text>
</comment>
<keyword evidence="12" id="KW-1185">Reference proteome</keyword>
<dbReference type="GO" id="GO:0005737">
    <property type="term" value="C:cytoplasm"/>
    <property type="evidence" value="ECO:0007669"/>
    <property type="project" value="UniProtKB-SubCell"/>
</dbReference>
<evidence type="ECO:0000256" key="6">
    <source>
        <dbReference type="ARBA" id="ARBA00022845"/>
    </source>
</evidence>
<keyword evidence="4 8" id="KW-0863">Zinc-finger</keyword>
<comment type="subcellular location">
    <subcellularLocation>
        <location evidence="1">Cytoplasm</location>
    </subcellularLocation>
</comment>
<dbReference type="GO" id="GO:0008270">
    <property type="term" value="F:zinc ion binding"/>
    <property type="evidence" value="ECO:0007669"/>
    <property type="project" value="UniProtKB-KW"/>
</dbReference>
<organism evidence="11 12">
    <name type="scientific">Triplophysa rosa</name>
    <name type="common">Cave loach</name>
    <dbReference type="NCBI Taxonomy" id="992332"/>
    <lineage>
        <taxon>Eukaryota</taxon>
        <taxon>Metazoa</taxon>
        <taxon>Chordata</taxon>
        <taxon>Craniata</taxon>
        <taxon>Vertebrata</taxon>
        <taxon>Euteleostomi</taxon>
        <taxon>Actinopterygii</taxon>
        <taxon>Neopterygii</taxon>
        <taxon>Teleostei</taxon>
        <taxon>Ostariophysi</taxon>
        <taxon>Cypriniformes</taxon>
        <taxon>Nemacheilidae</taxon>
        <taxon>Triplophysa</taxon>
    </lineage>
</organism>
<proteinExistence type="inferred from homology"/>
<evidence type="ECO:0000256" key="4">
    <source>
        <dbReference type="ARBA" id="ARBA00022771"/>
    </source>
</evidence>
<keyword evidence="2" id="KW-0963">Cytoplasm</keyword>
<dbReference type="GO" id="GO:0006417">
    <property type="term" value="P:regulation of translation"/>
    <property type="evidence" value="ECO:0007669"/>
    <property type="project" value="UniProtKB-UniRule"/>
</dbReference>
<evidence type="ECO:0000313" key="12">
    <source>
        <dbReference type="Proteomes" id="UP001059041"/>
    </source>
</evidence>
<feature type="domain" description="Nanos-type" evidence="10">
    <location>
        <begin position="83"/>
        <end position="137"/>
    </location>
</feature>
<feature type="compositionally biased region" description="Basic and acidic residues" evidence="9">
    <location>
        <begin position="34"/>
        <end position="50"/>
    </location>
</feature>
<feature type="compositionally biased region" description="Basic and acidic residues" evidence="9">
    <location>
        <begin position="65"/>
        <end position="80"/>
    </location>
</feature>
<protein>
    <submittedName>
        <fullName evidence="11">Nanos</fullName>
    </submittedName>
</protein>
<dbReference type="InterPro" id="IPR038129">
    <property type="entry name" value="Nanos_sf"/>
</dbReference>